<evidence type="ECO:0000256" key="1">
    <source>
        <dbReference type="SAM" id="Phobius"/>
    </source>
</evidence>
<feature type="transmembrane region" description="Helical" evidence="1">
    <location>
        <begin position="135"/>
        <end position="152"/>
    </location>
</feature>
<proteinExistence type="predicted"/>
<dbReference type="EMBL" id="FMCR01000004">
    <property type="protein sequence ID" value="SCF24303.1"/>
    <property type="molecule type" value="Genomic_DNA"/>
</dbReference>
<feature type="transmembrane region" description="Helical" evidence="1">
    <location>
        <begin position="209"/>
        <end position="228"/>
    </location>
</feature>
<feature type="transmembrane region" description="Helical" evidence="1">
    <location>
        <begin position="240"/>
        <end position="258"/>
    </location>
</feature>
<keyword evidence="1" id="KW-0472">Membrane</keyword>
<evidence type="ECO:0008006" key="4">
    <source>
        <dbReference type="Google" id="ProtNLM"/>
    </source>
</evidence>
<feature type="transmembrane region" description="Helical" evidence="1">
    <location>
        <begin position="158"/>
        <end position="180"/>
    </location>
</feature>
<evidence type="ECO:0000313" key="2">
    <source>
        <dbReference type="EMBL" id="SCF24303.1"/>
    </source>
</evidence>
<reference evidence="2 3" key="1">
    <citation type="submission" date="2016-06" db="EMBL/GenBank/DDBJ databases">
        <authorList>
            <person name="Kjaerup R.B."/>
            <person name="Dalgaard T.S."/>
            <person name="Juul-Madsen H.R."/>
        </authorList>
    </citation>
    <scope>NUCLEOTIDE SEQUENCE [LARGE SCALE GENOMIC DNA]</scope>
    <source>
        <strain evidence="2 3">DSM 44871</strain>
    </source>
</reference>
<protein>
    <recommendedName>
        <fullName evidence="4">4-amino-4-deoxy-L-arabinose transferase</fullName>
    </recommendedName>
</protein>
<sequence length="627" mass="68166">MSMPEAEAETHLEGVASEGDRPGPIGRWFRADRVRAVAFALIVVSVAWRAGLATRGWFSQDEFVIAAQVLDTRLDADYLLRTFNNHLMPGGLLVAWAMVRVAGFVTWPWVLLLAVGQAATGFAVYRLLRHLLRPGWGLLIPLCLFVFSPLTLEVSSLWLVGLLVMPMQLALVMAATAQVWYVRTGRLRHLVAVVLWVVFGLLFDTKSLLIVPLLFLLTVFLFTSGGAWRSLVTAVRRHWPAWLALGALSGAYLAFYLTRPARELDEPTSVGQVLNFLGDLVGETVVPGLLGGPWRWSYAGDGPPPVDPYDIAKWLSWAVLGALIVVTARRRPSARRAWLLLACYLGLVAALFAVTRLGGPLGTLVGIIPRYVADVVLVAAICVGAALLGTKDADEDDVSAWPVPTVLREPGAFAVGLVSMIVVLATIGVGTLWSTARFGDNWSTKYGRDYLATTQIELAAAAPGTVFLETTVPDRVIAGYFWPDNLQSHFFRPAERRPTFVAEAERPFMFDDFGRIRPVVVQGRKIVPGTVPDCGHLAEGGRPARIPLDGYLEEWPYAVHFGYVSSGDSTALFRLGDAVRVITLKRGLNDVFFLLEGAGDAVEVTVSTSGVSVCTQLITVGRAVPAP</sequence>
<gene>
    <name evidence="2" type="ORF">GA0070561_4619</name>
</gene>
<dbReference type="Proteomes" id="UP000198864">
    <property type="component" value="Unassembled WGS sequence"/>
</dbReference>
<feature type="transmembrane region" description="Helical" evidence="1">
    <location>
        <begin position="411"/>
        <end position="433"/>
    </location>
</feature>
<feature type="transmembrane region" description="Helical" evidence="1">
    <location>
        <begin position="36"/>
        <end position="58"/>
    </location>
</feature>
<keyword evidence="1" id="KW-0812">Transmembrane</keyword>
<evidence type="ECO:0000313" key="3">
    <source>
        <dbReference type="Proteomes" id="UP000198864"/>
    </source>
</evidence>
<dbReference type="AlphaFoldDB" id="A0A1C4YU80"/>
<organism evidence="2 3">
    <name type="scientific">Micromonospora saelicesensis</name>
    <dbReference type="NCBI Taxonomy" id="285676"/>
    <lineage>
        <taxon>Bacteria</taxon>
        <taxon>Bacillati</taxon>
        <taxon>Actinomycetota</taxon>
        <taxon>Actinomycetes</taxon>
        <taxon>Micromonosporales</taxon>
        <taxon>Micromonosporaceae</taxon>
        <taxon>Micromonospora</taxon>
    </lineage>
</organism>
<accession>A0A1C4YU80</accession>
<feature type="transmembrane region" description="Helical" evidence="1">
    <location>
        <begin position="311"/>
        <end position="328"/>
    </location>
</feature>
<feature type="transmembrane region" description="Helical" evidence="1">
    <location>
        <begin position="187"/>
        <end position="203"/>
    </location>
</feature>
<dbReference type="STRING" id="285676.GA0070561_4619"/>
<keyword evidence="1" id="KW-1133">Transmembrane helix</keyword>
<feature type="transmembrane region" description="Helical" evidence="1">
    <location>
        <begin position="337"/>
        <end position="359"/>
    </location>
</feature>
<name>A0A1C4YU80_9ACTN</name>
<feature type="transmembrane region" description="Helical" evidence="1">
    <location>
        <begin position="371"/>
        <end position="390"/>
    </location>
</feature>